<evidence type="ECO:0000259" key="1">
    <source>
        <dbReference type="Pfam" id="PF13577"/>
    </source>
</evidence>
<evidence type="ECO:0000313" key="3">
    <source>
        <dbReference type="Proteomes" id="UP000562395"/>
    </source>
</evidence>
<dbReference type="AlphaFoldDB" id="A0A7W6EXT0"/>
<keyword evidence="3" id="KW-1185">Reference proteome</keyword>
<accession>A0A7W6EXT0</accession>
<reference evidence="2 3" key="1">
    <citation type="submission" date="2020-08" db="EMBL/GenBank/DDBJ databases">
        <title>Genomic Encyclopedia of Type Strains, Phase IV (KMG-IV): sequencing the most valuable type-strain genomes for metagenomic binning, comparative biology and taxonomic classification.</title>
        <authorList>
            <person name="Goeker M."/>
        </authorList>
    </citation>
    <scope>NUCLEOTIDE SEQUENCE [LARGE SCALE GENOMIC DNA]</scope>
    <source>
        <strain evidence="2 3">DSM 14552</strain>
    </source>
</reference>
<organism evidence="2 3">
    <name type="scientific">Novosphingobium hassiacum</name>
    <dbReference type="NCBI Taxonomy" id="173676"/>
    <lineage>
        <taxon>Bacteria</taxon>
        <taxon>Pseudomonadati</taxon>
        <taxon>Pseudomonadota</taxon>
        <taxon>Alphaproteobacteria</taxon>
        <taxon>Sphingomonadales</taxon>
        <taxon>Sphingomonadaceae</taxon>
        <taxon>Novosphingobium</taxon>
    </lineage>
</organism>
<dbReference type="InterPro" id="IPR032710">
    <property type="entry name" value="NTF2-like_dom_sf"/>
</dbReference>
<dbReference type="EMBL" id="JACICY010000010">
    <property type="protein sequence ID" value="MBB3862174.1"/>
    <property type="molecule type" value="Genomic_DNA"/>
</dbReference>
<dbReference type="Pfam" id="PF13577">
    <property type="entry name" value="SnoaL_4"/>
    <property type="match status" value="1"/>
</dbReference>
<sequence>MNTEDESAINRVVNLYGFAVDTQGWELFDQIFTEDVDADYSETSHWRDLATLKSDFAGYHDPFDGTQHTMMNHLVHVDSDKANALTYATWRLIRRGLAGGDFWEGTGWYDDVLVRTAKGWRISSRVCRIIWWGGNPLVNETVPGVKFQLPVNALREERLAGRVRYFDAISQ</sequence>
<dbReference type="Gene3D" id="3.10.450.50">
    <property type="match status" value="1"/>
</dbReference>
<dbReference type="SUPFAM" id="SSF54427">
    <property type="entry name" value="NTF2-like"/>
    <property type="match status" value="1"/>
</dbReference>
<dbReference type="RefSeq" id="WP_183614664.1">
    <property type="nucleotide sequence ID" value="NZ_JACICY010000010.1"/>
</dbReference>
<feature type="domain" description="SnoaL-like" evidence="1">
    <location>
        <begin position="3"/>
        <end position="125"/>
    </location>
</feature>
<proteinExistence type="predicted"/>
<protein>
    <recommendedName>
        <fullName evidence="1">SnoaL-like domain-containing protein</fullName>
    </recommendedName>
</protein>
<dbReference type="Proteomes" id="UP000562395">
    <property type="component" value="Unassembled WGS sequence"/>
</dbReference>
<dbReference type="InterPro" id="IPR037401">
    <property type="entry name" value="SnoaL-like"/>
</dbReference>
<name>A0A7W6EXT0_9SPHN</name>
<comment type="caution">
    <text evidence="2">The sequence shown here is derived from an EMBL/GenBank/DDBJ whole genome shotgun (WGS) entry which is preliminary data.</text>
</comment>
<evidence type="ECO:0000313" key="2">
    <source>
        <dbReference type="EMBL" id="MBB3862174.1"/>
    </source>
</evidence>
<gene>
    <name evidence="2" type="ORF">GGQ88_003472</name>
</gene>